<feature type="domain" description="Alpha/beta hydrolase fold-3" evidence="2">
    <location>
        <begin position="78"/>
        <end position="281"/>
    </location>
</feature>
<proteinExistence type="predicted"/>
<dbReference type="Gene3D" id="3.40.50.1820">
    <property type="entry name" value="alpha/beta hydrolase"/>
    <property type="match status" value="1"/>
</dbReference>
<keyword evidence="1" id="KW-0378">Hydrolase</keyword>
<dbReference type="SUPFAM" id="SSF53474">
    <property type="entry name" value="alpha/beta-Hydrolases"/>
    <property type="match status" value="1"/>
</dbReference>
<evidence type="ECO:0000313" key="4">
    <source>
        <dbReference type="Proteomes" id="UP000237381"/>
    </source>
</evidence>
<comment type="caution">
    <text evidence="3">The sequence shown here is derived from an EMBL/GenBank/DDBJ whole genome shotgun (WGS) entry which is preliminary data.</text>
</comment>
<gene>
    <name evidence="3" type="ORF">B0G62_102121</name>
</gene>
<name>A0A2S4MIC8_9BURK</name>
<evidence type="ECO:0000313" key="3">
    <source>
        <dbReference type="EMBL" id="POR54513.1"/>
    </source>
</evidence>
<dbReference type="InterPro" id="IPR050300">
    <property type="entry name" value="GDXG_lipolytic_enzyme"/>
</dbReference>
<sequence length="307" mass="32658">MDAFKRSTPWTIADQSGADVAPEAAPAARARVAMAAAPAPKARATTAIDVSEVTIEGHAQDIVLRLYRPQGASNLPVLLYFHGGGFVRGTLDDAEAASRFFAERLPALVVSVGYSLAPQFPFPAAPEDAHRAALWVLTRARAFGGSTKRIVAAGHDAGGQIANVLAFIGRDRGDVKLAAQALFAPMLDPSLTRLGDEARLASDISASECAACYRAYLPEAAQRMHPYAAPLECTRLAGLPPTFIVTAQNDVLHIEAEKYATRLIEAGVRTHVMRYPSVSHAQIGAHPDALAEAVRFFRCCFEAGTPS</sequence>
<dbReference type="PANTHER" id="PTHR48081">
    <property type="entry name" value="AB HYDROLASE SUPERFAMILY PROTEIN C4A8.06C"/>
    <property type="match status" value="1"/>
</dbReference>
<dbReference type="AlphaFoldDB" id="A0A2S4MIC8"/>
<accession>A0A2S4MIC8</accession>
<dbReference type="Pfam" id="PF07859">
    <property type="entry name" value="Abhydrolase_3"/>
    <property type="match status" value="1"/>
</dbReference>
<dbReference type="Proteomes" id="UP000237381">
    <property type="component" value="Unassembled WGS sequence"/>
</dbReference>
<dbReference type="PANTHER" id="PTHR48081:SF8">
    <property type="entry name" value="ALPHA_BETA HYDROLASE FOLD-3 DOMAIN-CONTAINING PROTEIN-RELATED"/>
    <property type="match status" value="1"/>
</dbReference>
<keyword evidence="4" id="KW-1185">Reference proteome</keyword>
<dbReference type="EMBL" id="PQGA01000002">
    <property type="protein sequence ID" value="POR54513.1"/>
    <property type="molecule type" value="Genomic_DNA"/>
</dbReference>
<evidence type="ECO:0000259" key="2">
    <source>
        <dbReference type="Pfam" id="PF07859"/>
    </source>
</evidence>
<dbReference type="InterPro" id="IPR029058">
    <property type="entry name" value="AB_hydrolase_fold"/>
</dbReference>
<protein>
    <submittedName>
        <fullName evidence="3">Acetyl esterase/lipase</fullName>
    </submittedName>
</protein>
<dbReference type="GO" id="GO:0016787">
    <property type="term" value="F:hydrolase activity"/>
    <property type="evidence" value="ECO:0007669"/>
    <property type="project" value="UniProtKB-KW"/>
</dbReference>
<reference evidence="3 4" key="1">
    <citation type="submission" date="2018-01" db="EMBL/GenBank/DDBJ databases">
        <title>Genomic Encyclopedia of Type Strains, Phase III (KMG-III): the genomes of soil and plant-associated and newly described type strains.</title>
        <authorList>
            <person name="Whitman W."/>
        </authorList>
    </citation>
    <scope>NUCLEOTIDE SEQUENCE [LARGE SCALE GENOMIC DNA]</scope>
    <source>
        <strain evidence="3 4">JCM 18070</strain>
    </source>
</reference>
<evidence type="ECO:0000256" key="1">
    <source>
        <dbReference type="ARBA" id="ARBA00022801"/>
    </source>
</evidence>
<dbReference type="InterPro" id="IPR013094">
    <property type="entry name" value="AB_hydrolase_3"/>
</dbReference>
<organism evidence="3 4">
    <name type="scientific">Paraburkholderia eburnea</name>
    <dbReference type="NCBI Taxonomy" id="1189126"/>
    <lineage>
        <taxon>Bacteria</taxon>
        <taxon>Pseudomonadati</taxon>
        <taxon>Pseudomonadota</taxon>
        <taxon>Betaproteobacteria</taxon>
        <taxon>Burkholderiales</taxon>
        <taxon>Burkholderiaceae</taxon>
        <taxon>Paraburkholderia</taxon>
    </lineage>
</organism>